<keyword evidence="3" id="KW-1185">Reference proteome</keyword>
<keyword evidence="1" id="KW-0812">Transmembrane</keyword>
<proteinExistence type="predicted"/>
<sequence>MEGGPAPQSPGILESIAKGFAEISKAKATATGYTAVSDTVAAVVFLGVTITLATAAPSIAVPVVALLLLGGIAWRTSR</sequence>
<keyword evidence="1" id="KW-0472">Membrane</keyword>
<evidence type="ECO:0000313" key="3">
    <source>
        <dbReference type="Proteomes" id="UP000078486"/>
    </source>
</evidence>
<evidence type="ECO:0000313" key="2">
    <source>
        <dbReference type="EMBL" id="OAM87572.1"/>
    </source>
</evidence>
<comment type="caution">
    <text evidence="2">The sequence shown here is derived from an EMBL/GenBank/DDBJ whole genome shotgun (WGS) entry which is preliminary data.</text>
</comment>
<name>A0A178IC14_9BACT</name>
<dbReference type="AlphaFoldDB" id="A0A178IC14"/>
<reference evidence="2 3" key="1">
    <citation type="submission" date="2016-01" db="EMBL/GenBank/DDBJ databases">
        <title>High potential of lignocellulose degradation of a new Verrucomicrobia species.</title>
        <authorList>
            <person name="Wang Y."/>
            <person name="Shi Y."/>
            <person name="Qiu Z."/>
            <person name="Liu S."/>
            <person name="Yang H."/>
        </authorList>
    </citation>
    <scope>NUCLEOTIDE SEQUENCE [LARGE SCALE GENOMIC DNA]</scope>
    <source>
        <strain evidence="2 3">TSB47</strain>
    </source>
</reference>
<gene>
    <name evidence="2" type="ORF">AW736_21885</name>
</gene>
<organism evidence="2 3">
    <name type="scientific">Termitidicoccus mucosus</name>
    <dbReference type="NCBI Taxonomy" id="1184151"/>
    <lineage>
        <taxon>Bacteria</taxon>
        <taxon>Pseudomonadati</taxon>
        <taxon>Verrucomicrobiota</taxon>
        <taxon>Opitutia</taxon>
        <taxon>Opitutales</taxon>
        <taxon>Opitutaceae</taxon>
        <taxon>Termitidicoccus</taxon>
    </lineage>
</organism>
<evidence type="ECO:0000256" key="1">
    <source>
        <dbReference type="SAM" id="Phobius"/>
    </source>
</evidence>
<protein>
    <submittedName>
        <fullName evidence="2">Uncharacterized protein</fullName>
    </submittedName>
</protein>
<keyword evidence="1" id="KW-1133">Transmembrane helix</keyword>
<feature type="transmembrane region" description="Helical" evidence="1">
    <location>
        <begin position="41"/>
        <end position="74"/>
    </location>
</feature>
<dbReference type="EMBL" id="LRRQ01000167">
    <property type="protein sequence ID" value="OAM87572.1"/>
    <property type="molecule type" value="Genomic_DNA"/>
</dbReference>
<dbReference type="STRING" id="1184151.AW736_21885"/>
<accession>A0A178IC14</accession>
<dbReference type="Proteomes" id="UP000078486">
    <property type="component" value="Unassembled WGS sequence"/>
</dbReference>